<dbReference type="EMBL" id="SPHZ02000012">
    <property type="protein sequence ID" value="KAF0889400.1"/>
    <property type="molecule type" value="Genomic_DNA"/>
</dbReference>
<protein>
    <submittedName>
        <fullName evidence="1">Uncharacterized protein</fullName>
    </submittedName>
</protein>
<comment type="caution">
    <text evidence="1">The sequence shown here is derived from an EMBL/GenBank/DDBJ whole genome shotgun (WGS) entry which is preliminary data.</text>
</comment>
<keyword evidence="2" id="KW-1185">Reference proteome</keyword>
<dbReference type="Proteomes" id="UP000479710">
    <property type="component" value="Unassembled WGS sequence"/>
</dbReference>
<organism evidence="1 2">
    <name type="scientific">Oryza meyeriana var. granulata</name>
    <dbReference type="NCBI Taxonomy" id="110450"/>
    <lineage>
        <taxon>Eukaryota</taxon>
        <taxon>Viridiplantae</taxon>
        <taxon>Streptophyta</taxon>
        <taxon>Embryophyta</taxon>
        <taxon>Tracheophyta</taxon>
        <taxon>Spermatophyta</taxon>
        <taxon>Magnoliopsida</taxon>
        <taxon>Liliopsida</taxon>
        <taxon>Poales</taxon>
        <taxon>Poaceae</taxon>
        <taxon>BOP clade</taxon>
        <taxon>Oryzoideae</taxon>
        <taxon>Oryzeae</taxon>
        <taxon>Oryzinae</taxon>
        <taxon>Oryza</taxon>
        <taxon>Oryza meyeriana</taxon>
    </lineage>
</organism>
<sequence length="228" mass="25093">MAFIVRLAIEGLSVHSCEPETLEQIHNKLDCQLIEIFEPTDACMTEVLAWASNPSSIPKELPLDIPQPMMEWWLELEEDDPDMFKALSAEAPPVAVLQVVHDAVAHSSPGSEAARQALPQALTPLPPPAPTAANHVASGIQVMADVILPLPRVILRQRPCTVQVGRCQAATLSTLCRNGRVAAKNGCHHMHMVTKAQRNIMKSLGIITNEDKVEERDVLRYLELLRTP</sequence>
<accession>A0A6G1BN89</accession>
<name>A0A6G1BN89_9ORYZ</name>
<evidence type="ECO:0000313" key="2">
    <source>
        <dbReference type="Proteomes" id="UP000479710"/>
    </source>
</evidence>
<dbReference type="OrthoDB" id="703307at2759"/>
<reference evidence="1 2" key="1">
    <citation type="submission" date="2019-11" db="EMBL/GenBank/DDBJ databases">
        <title>Whole genome sequence of Oryza granulata.</title>
        <authorList>
            <person name="Li W."/>
        </authorList>
    </citation>
    <scope>NUCLEOTIDE SEQUENCE [LARGE SCALE GENOMIC DNA]</scope>
    <source>
        <strain evidence="2">cv. Menghai</strain>
        <tissue evidence="1">Leaf</tissue>
    </source>
</reference>
<proteinExistence type="predicted"/>
<dbReference type="AlphaFoldDB" id="A0A6G1BN89"/>
<gene>
    <name evidence="1" type="ORF">E2562_023690</name>
</gene>
<evidence type="ECO:0000313" key="1">
    <source>
        <dbReference type="EMBL" id="KAF0889400.1"/>
    </source>
</evidence>